<gene>
    <name evidence="15" type="ORF">POM88_047823</name>
</gene>
<evidence type="ECO:0000256" key="9">
    <source>
        <dbReference type="ARBA" id="ARBA00023180"/>
    </source>
</evidence>
<dbReference type="InterPro" id="IPR006045">
    <property type="entry name" value="Cupin_1"/>
</dbReference>
<dbReference type="EMBL" id="JAUIZM010000011">
    <property type="protein sequence ID" value="KAK1354567.1"/>
    <property type="molecule type" value="Genomic_DNA"/>
</dbReference>
<dbReference type="GO" id="GO:0030145">
    <property type="term" value="F:manganese ion binding"/>
    <property type="evidence" value="ECO:0007669"/>
    <property type="project" value="UniProtKB-UniRule"/>
</dbReference>
<dbReference type="SUPFAM" id="SSF51182">
    <property type="entry name" value="RmlC-like cupins"/>
    <property type="match status" value="1"/>
</dbReference>
<evidence type="ECO:0000256" key="2">
    <source>
        <dbReference type="ARBA" id="ARBA00004271"/>
    </source>
</evidence>
<comment type="subcellular location">
    <subcellularLocation>
        <location evidence="2 13">Secreted</location>
        <location evidence="2 13">Extracellular space</location>
        <location evidence="2 13">Apoplast</location>
    </subcellularLocation>
</comment>
<comment type="similarity">
    <text evidence="3 13">Belongs to the germin family.</text>
</comment>
<protein>
    <recommendedName>
        <fullName evidence="13">Germin-like protein</fullName>
    </recommendedName>
</protein>
<name>A0AAD8GUI3_9APIA</name>
<evidence type="ECO:0000313" key="15">
    <source>
        <dbReference type="EMBL" id="KAK1354567.1"/>
    </source>
</evidence>
<evidence type="ECO:0000256" key="5">
    <source>
        <dbReference type="ARBA" id="ARBA00022523"/>
    </source>
</evidence>
<dbReference type="FunFam" id="2.60.120.10:FF:000098">
    <property type="entry name" value="Germin-like protein 9-3"/>
    <property type="match status" value="1"/>
</dbReference>
<feature type="chain" id="PRO_5041776273" description="Germin-like protein" evidence="13">
    <location>
        <begin position="26"/>
        <end position="208"/>
    </location>
</feature>
<evidence type="ECO:0000256" key="13">
    <source>
        <dbReference type="RuleBase" id="RU366015"/>
    </source>
</evidence>
<evidence type="ECO:0000256" key="12">
    <source>
        <dbReference type="PIRSR" id="PIRSR601929-2"/>
    </source>
</evidence>
<dbReference type="PRINTS" id="PR00325">
    <property type="entry name" value="GERMIN"/>
</dbReference>
<dbReference type="GO" id="GO:0048046">
    <property type="term" value="C:apoplast"/>
    <property type="evidence" value="ECO:0007669"/>
    <property type="project" value="UniProtKB-SubCell"/>
</dbReference>
<comment type="function">
    <text evidence="1">May play a role in plant defense. Probably has no oxalate oxidase activity even if the active site is conserved.</text>
</comment>
<dbReference type="Proteomes" id="UP001237642">
    <property type="component" value="Unassembled WGS sequence"/>
</dbReference>
<evidence type="ECO:0000259" key="14">
    <source>
        <dbReference type="SMART" id="SM00835"/>
    </source>
</evidence>
<evidence type="ECO:0000256" key="1">
    <source>
        <dbReference type="ARBA" id="ARBA00003629"/>
    </source>
</evidence>
<feature type="binding site" evidence="12">
    <location>
        <position position="99"/>
    </location>
    <ligand>
        <name>Mn(2+)</name>
        <dbReference type="ChEBI" id="CHEBI:29035"/>
    </ligand>
</feature>
<reference evidence="15" key="2">
    <citation type="submission" date="2023-05" db="EMBL/GenBank/DDBJ databases">
        <authorList>
            <person name="Schelkunov M.I."/>
        </authorList>
    </citation>
    <scope>NUCLEOTIDE SEQUENCE</scope>
    <source>
        <strain evidence="15">Hsosn_3</strain>
        <tissue evidence="15">Leaf</tissue>
    </source>
</reference>
<keyword evidence="10 11" id="KW-0464">Manganese</keyword>
<keyword evidence="8 13" id="KW-0732">Signal</keyword>
<evidence type="ECO:0000256" key="4">
    <source>
        <dbReference type="ARBA" id="ARBA00011268"/>
    </source>
</evidence>
<sequence>MATTLLKNVTFFVFAAFAYVLMVQASDPDILSDFIIPANMTVIDGSFFTFTGFRGILDSEMPTSYKGTQASLKEFPALNGQSVSMAVLQFPPSGINPPHTRPHSTGLLLLVEGSLEVGFIDTTNKLYNQTLQAGDIFIFPKSLVHYQYNASPTEPAIAIAAFGSASSGSVSVPSTIFTSGIDDLILARSFKTDIATIQKIKAGLVSKA</sequence>
<dbReference type="InterPro" id="IPR011051">
    <property type="entry name" value="RmlC_Cupin_sf"/>
</dbReference>
<dbReference type="Pfam" id="PF00190">
    <property type="entry name" value="Cupin_1"/>
    <property type="match status" value="1"/>
</dbReference>
<dbReference type="CDD" id="cd02241">
    <property type="entry name" value="cupin_OxOx"/>
    <property type="match status" value="1"/>
</dbReference>
<comment type="caution">
    <text evidence="15">The sequence shown here is derived from an EMBL/GenBank/DDBJ whole genome shotgun (WGS) entry which is preliminary data.</text>
</comment>
<dbReference type="Gene3D" id="2.60.120.10">
    <property type="entry name" value="Jelly Rolls"/>
    <property type="match status" value="1"/>
</dbReference>
<evidence type="ECO:0000313" key="16">
    <source>
        <dbReference type="Proteomes" id="UP001237642"/>
    </source>
</evidence>
<keyword evidence="5 13" id="KW-0052">Apoplast</keyword>
<feature type="binding site" evidence="12">
    <location>
        <position position="145"/>
    </location>
    <ligand>
        <name>Mn(2+)</name>
        <dbReference type="ChEBI" id="CHEBI:29035"/>
    </ligand>
</feature>
<proteinExistence type="inferred from homology"/>
<evidence type="ECO:0000256" key="10">
    <source>
        <dbReference type="ARBA" id="ARBA00023211"/>
    </source>
</evidence>
<keyword evidence="6 13" id="KW-0964">Secreted</keyword>
<dbReference type="SMART" id="SM00835">
    <property type="entry name" value="Cupin_1"/>
    <property type="match status" value="1"/>
</dbReference>
<feature type="binding site" evidence="11">
    <location>
        <position position="96"/>
    </location>
    <ligand>
        <name>oxalate</name>
        <dbReference type="ChEBI" id="CHEBI:30623"/>
    </ligand>
</feature>
<feature type="signal peptide" evidence="13">
    <location>
        <begin position="1"/>
        <end position="25"/>
    </location>
</feature>
<evidence type="ECO:0000256" key="3">
    <source>
        <dbReference type="ARBA" id="ARBA00007456"/>
    </source>
</evidence>
<dbReference type="PANTHER" id="PTHR31238">
    <property type="entry name" value="GERMIN-LIKE PROTEIN SUBFAMILY 3 MEMBER 3"/>
    <property type="match status" value="1"/>
</dbReference>
<evidence type="ECO:0000256" key="11">
    <source>
        <dbReference type="PIRSR" id="PIRSR601929-1"/>
    </source>
</evidence>
<dbReference type="InterPro" id="IPR014710">
    <property type="entry name" value="RmlC-like_jellyroll"/>
</dbReference>
<evidence type="ECO:0000256" key="7">
    <source>
        <dbReference type="ARBA" id="ARBA00022723"/>
    </source>
</evidence>
<dbReference type="InterPro" id="IPR001929">
    <property type="entry name" value="Germin"/>
</dbReference>
<feature type="domain" description="Cupin type-1" evidence="14">
    <location>
        <begin position="54"/>
        <end position="198"/>
    </location>
</feature>
<evidence type="ECO:0000256" key="6">
    <source>
        <dbReference type="ARBA" id="ARBA00022525"/>
    </source>
</evidence>
<comment type="subunit">
    <text evidence="4">Oligomer (believed to be a pentamer but probably hexamer).</text>
</comment>
<organism evidence="15 16">
    <name type="scientific">Heracleum sosnowskyi</name>
    <dbReference type="NCBI Taxonomy" id="360622"/>
    <lineage>
        <taxon>Eukaryota</taxon>
        <taxon>Viridiplantae</taxon>
        <taxon>Streptophyta</taxon>
        <taxon>Embryophyta</taxon>
        <taxon>Tracheophyta</taxon>
        <taxon>Spermatophyta</taxon>
        <taxon>Magnoliopsida</taxon>
        <taxon>eudicotyledons</taxon>
        <taxon>Gunneridae</taxon>
        <taxon>Pentapetalae</taxon>
        <taxon>asterids</taxon>
        <taxon>campanulids</taxon>
        <taxon>Apiales</taxon>
        <taxon>Apiaceae</taxon>
        <taxon>Apioideae</taxon>
        <taxon>apioid superclade</taxon>
        <taxon>Tordylieae</taxon>
        <taxon>Tordyliinae</taxon>
        <taxon>Heracleum</taxon>
    </lineage>
</organism>
<evidence type="ECO:0000256" key="8">
    <source>
        <dbReference type="ARBA" id="ARBA00022729"/>
    </source>
</evidence>
<keyword evidence="16" id="KW-1185">Reference proteome</keyword>
<dbReference type="AlphaFoldDB" id="A0AAD8GUI3"/>
<keyword evidence="7 11" id="KW-0479">Metal-binding</keyword>
<accession>A0AAD8GUI3</accession>
<reference evidence="15" key="1">
    <citation type="submission" date="2023-02" db="EMBL/GenBank/DDBJ databases">
        <title>Genome of toxic invasive species Heracleum sosnowskyi carries increased number of genes despite the absence of recent whole-genome duplications.</title>
        <authorList>
            <person name="Schelkunov M."/>
            <person name="Shtratnikova V."/>
            <person name="Makarenko M."/>
            <person name="Klepikova A."/>
            <person name="Omelchenko D."/>
            <person name="Novikova G."/>
            <person name="Obukhova E."/>
            <person name="Bogdanov V."/>
            <person name="Penin A."/>
            <person name="Logacheva M."/>
        </authorList>
    </citation>
    <scope>NUCLEOTIDE SEQUENCE</scope>
    <source>
        <strain evidence="15">Hsosn_3</strain>
        <tissue evidence="15">Leaf</tissue>
    </source>
</reference>
<keyword evidence="9" id="KW-0325">Glycoprotein</keyword>